<organism evidence="2">
    <name type="scientific">Marseillevirus sp</name>
    <dbReference type="NCBI Taxonomy" id="2809551"/>
    <lineage>
        <taxon>Viruses</taxon>
        <taxon>Varidnaviria</taxon>
        <taxon>Bamfordvirae</taxon>
        <taxon>Nucleocytoviricota</taxon>
        <taxon>Megaviricetes</taxon>
        <taxon>Pimascovirales</taxon>
        <taxon>Pimascovirales incertae sedis</taxon>
        <taxon>Marseilleviridae</taxon>
        <taxon>Marseillevirus</taxon>
    </lineage>
</organism>
<name>A0AA96ERT6_9VIRU</name>
<evidence type="ECO:0000313" key="2">
    <source>
        <dbReference type="EMBL" id="WNL49857.1"/>
    </source>
</evidence>
<dbReference type="EMBL" id="OR343188">
    <property type="protein sequence ID" value="WNL49857.1"/>
    <property type="molecule type" value="Genomic_DNA"/>
</dbReference>
<feature type="region of interest" description="Disordered" evidence="1">
    <location>
        <begin position="313"/>
        <end position="338"/>
    </location>
</feature>
<accession>A0AA96ERT6</accession>
<reference evidence="2" key="1">
    <citation type="submission" date="2023-07" db="EMBL/GenBank/DDBJ databases">
        <authorList>
            <person name="Xia Y."/>
        </authorList>
    </citation>
    <scope>NUCLEOTIDE SEQUENCE</scope>
    <source>
        <strain evidence="2">F</strain>
    </source>
</reference>
<evidence type="ECO:0000256" key="1">
    <source>
        <dbReference type="SAM" id="MobiDB-lite"/>
    </source>
</evidence>
<protein>
    <submittedName>
        <fullName evidence="2">Uncharacterized protein</fullName>
    </submittedName>
</protein>
<proteinExistence type="predicted"/>
<gene>
    <name evidence="2" type="ORF">MarFTMF_341</name>
</gene>
<sequence length="338" mass="39398">MEEAEMYEKEIKSGFLFDGKRGKMKFSDCKVSTKTVMAYTNVTFDLKNIFVGLPVTETEYKVKRKSGIPDIKSVHAEEGSIVSLRHGNDFRGIVTNPEAAKNQTTKKYFLNQVTCILSVDGKNLHIMIFRGNFKIPGCRTEEQVKKTVDILWKYISDIPDSFTLNEGEQHPNFFLETVMTNVDFTFGFTIDREVLNTVMNSAAYEDRVKISRFEPTTNTQVNIRMRSAIPDDFVYEVMVFEKHYDGWQRTIKYEKENKYIKRRKPKKHTTFMVFGSSKTIVSGKHKESMEKAFDSFIQIVEENRELIEDKFLDEKKKKRTTKNQPPKEKNGKVKFIRS</sequence>